<evidence type="ECO:0000313" key="3">
    <source>
        <dbReference type="Proteomes" id="UP000001882"/>
    </source>
</evidence>
<protein>
    <recommendedName>
        <fullName evidence="1">Amine oxidase domain-containing protein</fullName>
    </recommendedName>
</protein>
<evidence type="ECO:0000259" key="1">
    <source>
        <dbReference type="Pfam" id="PF01593"/>
    </source>
</evidence>
<dbReference type="EMBL" id="AP011532">
    <property type="protein sequence ID" value="BAI62952.1"/>
    <property type="molecule type" value="Genomic_DNA"/>
</dbReference>
<reference evidence="2 3" key="1">
    <citation type="journal article" date="2007" name="Appl. Environ. Microbiol.">
        <title>Isolation of key methanogens for global methane emission from rice paddy fields: a novel isolate affiliated with the clone cluster rice cluster I.</title>
        <authorList>
            <person name="Sakai S."/>
            <person name="Imachi H."/>
            <person name="Sekiguchi Y."/>
            <person name="Ohashi A."/>
            <person name="Harada H."/>
            <person name="Kamagata Y."/>
        </authorList>
    </citation>
    <scope>NUCLEOTIDE SEQUENCE [LARGE SCALE GENOMIC DNA]</scope>
    <source>
        <strain evidence="3">DSM 17711 / JCM 13418 / NBRC 101707 / SANAE</strain>
    </source>
</reference>
<feature type="domain" description="Amine oxidase" evidence="1">
    <location>
        <begin position="177"/>
        <end position="396"/>
    </location>
</feature>
<dbReference type="AlphaFoldDB" id="D1Z2N0"/>
<dbReference type="Proteomes" id="UP000001882">
    <property type="component" value="Chromosome"/>
</dbReference>
<dbReference type="Pfam" id="PF01593">
    <property type="entry name" value="Amino_oxidase"/>
    <property type="match status" value="1"/>
</dbReference>
<dbReference type="GeneID" id="8682555"/>
<reference evidence="2 3" key="2">
    <citation type="journal article" date="2008" name="Int. J. Syst. Evol. Microbiol.">
        <title>Methanocella paludicola gen. nov., sp. nov., a methane-producing archaeon, the first isolate of the lineage 'Rice Cluster I', and proposal of the new archaeal order Methanocellales ord. nov.</title>
        <authorList>
            <person name="Sakai S."/>
            <person name="Imachi H."/>
            <person name="Hanada S."/>
            <person name="Ohashi A."/>
            <person name="Harada H."/>
            <person name="Kamagata Y."/>
        </authorList>
    </citation>
    <scope>NUCLEOTIDE SEQUENCE [LARGE SCALE GENOMIC DNA]</scope>
    <source>
        <strain evidence="3">DSM 17711 / JCM 13418 / NBRC 101707 / SANAE</strain>
    </source>
</reference>
<keyword evidence="3" id="KW-1185">Reference proteome</keyword>
<dbReference type="GO" id="GO:0016491">
    <property type="term" value="F:oxidoreductase activity"/>
    <property type="evidence" value="ECO:0007669"/>
    <property type="project" value="InterPro"/>
</dbReference>
<organism evidence="2 3">
    <name type="scientific">Methanocella paludicola (strain DSM 17711 / JCM 13418 / NBRC 101707 / SANAE)</name>
    <dbReference type="NCBI Taxonomy" id="304371"/>
    <lineage>
        <taxon>Archaea</taxon>
        <taxon>Methanobacteriati</taxon>
        <taxon>Methanobacteriota</taxon>
        <taxon>Stenosarchaea group</taxon>
        <taxon>Methanomicrobia</taxon>
        <taxon>Methanocellales</taxon>
        <taxon>Methanocellaceae</taxon>
        <taxon>Methanocella</taxon>
    </lineage>
</organism>
<dbReference type="Gene3D" id="3.90.660.50">
    <property type="match status" value="1"/>
</dbReference>
<accession>D1Z2N0</accession>
<dbReference type="RefSeq" id="WP_012901622.1">
    <property type="nucleotide sequence ID" value="NC_013665.1"/>
</dbReference>
<dbReference type="eggNOG" id="arCOG01521">
    <property type="taxonomic scope" value="Archaea"/>
</dbReference>
<sequence length="416" mass="44635">MRPSGPLRVSIIGAGLGGLLAGAALSKEHDVDIYERLDIYGGRFTNLPYEGFQLTTGALHMIPHGPTGPLAALLDRVGAGVKIVRTSPMGCFMTKDNRQISFFNFRELLSARAQARIPALMAKMLVQKKGTVADMVWDDPEWLQLSDSCCGWALSTLSRDTPGEEAAAIIRHVVGGGPGKYNTPGVPMGGCGAVVDALARKLEENGGRIHLGEKVDSVIVEDGKAKGVAVGGERHEADMVISDIGHRLTSALYDARYSNPKYADVLQKLRPSAGVKICLAAEEPLVGHPGVLFTPYAQRVNGMNEVTHIDPSLAPEGMHLTMSHQALRSNDIQQEIKLGLQDLRNMFPGKKYSVLLVQTYRDDWPVNRISSGFDLGNLTPVKGLYVVGDGAKGKGYMEVEGVASGVANLLDTLKAN</sequence>
<dbReference type="PANTHER" id="PTHR43734:SF1">
    <property type="entry name" value="PHYTOENE DESATURASE"/>
    <property type="match status" value="1"/>
</dbReference>
<dbReference type="STRING" id="304371.MCP_2880"/>
<dbReference type="SUPFAM" id="SSF51905">
    <property type="entry name" value="FAD/NAD(P)-binding domain"/>
    <property type="match status" value="1"/>
</dbReference>
<proteinExistence type="predicted"/>
<dbReference type="Pfam" id="PF13450">
    <property type="entry name" value="NAD_binding_8"/>
    <property type="match status" value="1"/>
</dbReference>
<dbReference type="KEGG" id="mpd:MCP_2880"/>
<dbReference type="PANTHER" id="PTHR43734">
    <property type="entry name" value="PHYTOENE DESATURASE"/>
    <property type="match status" value="1"/>
</dbReference>
<evidence type="ECO:0000313" key="2">
    <source>
        <dbReference type="EMBL" id="BAI62952.1"/>
    </source>
</evidence>
<dbReference type="Gene3D" id="3.50.50.60">
    <property type="entry name" value="FAD/NAD(P)-binding domain"/>
    <property type="match status" value="1"/>
</dbReference>
<reference evidence="3" key="3">
    <citation type="journal article" date="2011" name="PLoS ONE">
        <title>Genome sequence of a mesophilic hydrogenotrophic methanogen Methanocella paludicola, the first cultivated representative of the order Methanocellales.</title>
        <authorList>
            <person name="Sakai S."/>
            <person name="Takaki Y."/>
            <person name="Shimamura S."/>
            <person name="Sekine M."/>
            <person name="Tajima T."/>
            <person name="Kosugi H."/>
            <person name="Ichikawa N."/>
            <person name="Tasumi E."/>
            <person name="Hiraki A.T."/>
            <person name="Shimizu A."/>
            <person name="Kato Y."/>
            <person name="Nishiko R."/>
            <person name="Mori K."/>
            <person name="Fujita N."/>
            <person name="Imachi H."/>
            <person name="Takai K."/>
        </authorList>
    </citation>
    <scope>NUCLEOTIDE SEQUENCE [LARGE SCALE GENOMIC DNA]</scope>
    <source>
        <strain evidence="3">DSM 17711 / JCM 13418 / NBRC 101707 / SANAE</strain>
    </source>
</reference>
<gene>
    <name evidence="2" type="ordered locus">MCP_2880</name>
</gene>
<name>D1Z2N0_METPS</name>
<dbReference type="InterPro" id="IPR002937">
    <property type="entry name" value="Amino_oxidase"/>
</dbReference>
<dbReference type="InParanoid" id="D1Z2N0"/>
<dbReference type="InterPro" id="IPR036188">
    <property type="entry name" value="FAD/NAD-bd_sf"/>
</dbReference>